<dbReference type="InterPro" id="IPR001683">
    <property type="entry name" value="PX_dom"/>
</dbReference>
<dbReference type="InterPro" id="IPR051866">
    <property type="entry name" value="Intracell_Sig-Traffick_Protein"/>
</dbReference>
<dbReference type="SUPFAM" id="SSF64268">
    <property type="entry name" value="PX domain"/>
    <property type="match status" value="1"/>
</dbReference>
<gene>
    <name evidence="2" type="ORF">NQ317_001759</name>
</gene>
<evidence type="ECO:0000313" key="2">
    <source>
        <dbReference type="EMBL" id="KAJ8977477.1"/>
    </source>
</evidence>
<dbReference type="PROSITE" id="PS50195">
    <property type="entry name" value="PX"/>
    <property type="match status" value="1"/>
</dbReference>
<keyword evidence="3" id="KW-1185">Reference proteome</keyword>
<dbReference type="Proteomes" id="UP001162164">
    <property type="component" value="Unassembled WGS sequence"/>
</dbReference>
<evidence type="ECO:0000313" key="3">
    <source>
        <dbReference type="Proteomes" id="UP001162164"/>
    </source>
</evidence>
<dbReference type="InterPro" id="IPR036871">
    <property type="entry name" value="PX_dom_sf"/>
</dbReference>
<dbReference type="PANTHER" id="PTHR15508">
    <property type="entry name" value="RIBOSOMAL PROTEIN S6 KINASE"/>
    <property type="match status" value="1"/>
</dbReference>
<dbReference type="Pfam" id="PF00787">
    <property type="entry name" value="PX"/>
    <property type="match status" value="1"/>
</dbReference>
<name>A0ABQ9JIG2_9CUCU</name>
<comment type="caution">
    <text evidence="2">The sequence shown here is derived from an EMBL/GenBank/DDBJ whole genome shotgun (WGS) entry which is preliminary data.</text>
</comment>
<protein>
    <recommendedName>
        <fullName evidence="1">PX domain-containing protein</fullName>
    </recommendedName>
</protein>
<dbReference type="InterPro" id="IPR007330">
    <property type="entry name" value="MIT_dom"/>
</dbReference>
<dbReference type="SUPFAM" id="SSF116846">
    <property type="entry name" value="MIT domain"/>
    <property type="match status" value="1"/>
</dbReference>
<sequence>MQKQANERIALLEYDAMRVADETRLPIVAYRYIRKKMPCDAVTKVTVWKRFNDFKKLHRELKVLHRKPKLKNIYPNLPSKTIFKRFDEETIESRKQSILNFLDFISNNSQLFTSNEFVKFLETSYTPEKHLSSNINSIRADLSLPEDPEVCTSLSTNSDEDKTISDTDSVTTMSSEMSSLSLSIQTDTLSEPLNHGHTFSHSRIKKFSSPSRQIHKRHRKNSDTLSITTMLDSITLLDGQIYPTPPNTPGSSVALDYMQYIVDATVHINLAVELENDKKYEEAYTAYKAAIDILLKYGKEDSNYDRRQMVRYKANKYLIRAEKNL</sequence>
<dbReference type="InterPro" id="IPR036181">
    <property type="entry name" value="MIT_dom_sf"/>
</dbReference>
<evidence type="ECO:0000259" key="1">
    <source>
        <dbReference type="PROSITE" id="PS50195"/>
    </source>
</evidence>
<dbReference type="Gene3D" id="3.30.1520.10">
    <property type="entry name" value="Phox-like domain"/>
    <property type="match status" value="1"/>
</dbReference>
<dbReference type="PANTHER" id="PTHR15508:SF8">
    <property type="entry name" value="LD24550P"/>
    <property type="match status" value="1"/>
</dbReference>
<accession>A0ABQ9JIG2</accession>
<organism evidence="2 3">
    <name type="scientific">Molorchus minor</name>
    <dbReference type="NCBI Taxonomy" id="1323400"/>
    <lineage>
        <taxon>Eukaryota</taxon>
        <taxon>Metazoa</taxon>
        <taxon>Ecdysozoa</taxon>
        <taxon>Arthropoda</taxon>
        <taxon>Hexapoda</taxon>
        <taxon>Insecta</taxon>
        <taxon>Pterygota</taxon>
        <taxon>Neoptera</taxon>
        <taxon>Endopterygota</taxon>
        <taxon>Coleoptera</taxon>
        <taxon>Polyphaga</taxon>
        <taxon>Cucujiformia</taxon>
        <taxon>Chrysomeloidea</taxon>
        <taxon>Cerambycidae</taxon>
        <taxon>Lamiinae</taxon>
        <taxon>Monochamini</taxon>
        <taxon>Molorchus</taxon>
    </lineage>
</organism>
<reference evidence="2" key="1">
    <citation type="journal article" date="2023" name="Insect Mol. Biol.">
        <title>Genome sequencing provides insights into the evolution of gene families encoding plant cell wall-degrading enzymes in longhorned beetles.</title>
        <authorList>
            <person name="Shin N.R."/>
            <person name="Okamura Y."/>
            <person name="Kirsch R."/>
            <person name="Pauchet Y."/>
        </authorList>
    </citation>
    <scope>NUCLEOTIDE SEQUENCE</scope>
    <source>
        <strain evidence="2">MMC_N1</strain>
    </source>
</reference>
<dbReference type="EMBL" id="JAPWTJ010000540">
    <property type="protein sequence ID" value="KAJ8977477.1"/>
    <property type="molecule type" value="Genomic_DNA"/>
</dbReference>
<dbReference type="SMART" id="SM00312">
    <property type="entry name" value="PX"/>
    <property type="match status" value="1"/>
</dbReference>
<proteinExistence type="predicted"/>
<dbReference type="Pfam" id="PF04212">
    <property type="entry name" value="MIT"/>
    <property type="match status" value="1"/>
</dbReference>
<feature type="domain" description="PX" evidence="1">
    <location>
        <begin position="1"/>
        <end position="128"/>
    </location>
</feature>
<dbReference type="Gene3D" id="1.20.58.80">
    <property type="entry name" value="Phosphotransferase system, lactose/cellobiose-type IIA subunit"/>
    <property type="match status" value="1"/>
</dbReference>